<dbReference type="EMBL" id="UYRT01006107">
    <property type="protein sequence ID" value="VDK39908.1"/>
    <property type="molecule type" value="Genomic_DNA"/>
</dbReference>
<gene>
    <name evidence="1" type="ORF">GPUH_LOCUS3525</name>
</gene>
<organism evidence="3">
    <name type="scientific">Gongylonema pulchrum</name>
    <dbReference type="NCBI Taxonomy" id="637853"/>
    <lineage>
        <taxon>Eukaryota</taxon>
        <taxon>Metazoa</taxon>
        <taxon>Ecdysozoa</taxon>
        <taxon>Nematoda</taxon>
        <taxon>Chromadorea</taxon>
        <taxon>Rhabditida</taxon>
        <taxon>Spirurina</taxon>
        <taxon>Spiruromorpha</taxon>
        <taxon>Spiruroidea</taxon>
        <taxon>Gongylonematidae</taxon>
        <taxon>Gongylonema</taxon>
    </lineage>
</organism>
<evidence type="ECO:0000313" key="1">
    <source>
        <dbReference type="EMBL" id="VDK39908.1"/>
    </source>
</evidence>
<dbReference type="OrthoDB" id="5843803at2759"/>
<accession>A0A183D483</accession>
<dbReference type="Proteomes" id="UP000271098">
    <property type="component" value="Unassembled WGS sequence"/>
</dbReference>
<protein>
    <submittedName>
        <fullName evidence="3">DUF4065 domain-containing protein</fullName>
    </submittedName>
</protein>
<reference evidence="1 2" key="2">
    <citation type="submission" date="2018-11" db="EMBL/GenBank/DDBJ databases">
        <authorList>
            <consortium name="Pathogen Informatics"/>
        </authorList>
    </citation>
    <scope>NUCLEOTIDE SEQUENCE [LARGE SCALE GENOMIC DNA]</scope>
</reference>
<name>A0A183D483_9BILA</name>
<reference evidence="3" key="1">
    <citation type="submission" date="2016-06" db="UniProtKB">
        <authorList>
            <consortium name="WormBaseParasite"/>
        </authorList>
    </citation>
    <scope>IDENTIFICATION</scope>
</reference>
<keyword evidence="2" id="KW-1185">Reference proteome</keyword>
<evidence type="ECO:0000313" key="3">
    <source>
        <dbReference type="WBParaSite" id="GPUH_0000353001-mRNA-1"/>
    </source>
</evidence>
<proteinExistence type="predicted"/>
<sequence length="137" mass="15990">MIVILTGTLQVHCFDPRGTSPLWIRFIIAVLRAWFFVYDCLNYIPYELFNSPSAKLQKSERTKAKPVKDLDSPWRNVDGQLYEDFPGEDTIDKLFTHAVKLFADRPALGTRELLEVHEEKQPNGRIFEKVEIFDLNF</sequence>
<dbReference type="AlphaFoldDB" id="A0A183D483"/>
<evidence type="ECO:0000313" key="2">
    <source>
        <dbReference type="Proteomes" id="UP000271098"/>
    </source>
</evidence>
<dbReference type="WBParaSite" id="GPUH_0000353001-mRNA-1">
    <property type="protein sequence ID" value="GPUH_0000353001-mRNA-1"/>
    <property type="gene ID" value="GPUH_0000353001"/>
</dbReference>